<reference evidence="3 4" key="1">
    <citation type="journal article" date="2016" name="Nat. Commun.">
        <title>Thousands of microbial genomes shed light on interconnected biogeochemical processes in an aquifer system.</title>
        <authorList>
            <person name="Anantharaman K."/>
            <person name="Brown C.T."/>
            <person name="Hug L.A."/>
            <person name="Sharon I."/>
            <person name="Castelle C.J."/>
            <person name="Probst A.J."/>
            <person name="Thomas B.C."/>
            <person name="Singh A."/>
            <person name="Wilkins M.J."/>
            <person name="Karaoz U."/>
            <person name="Brodie E.L."/>
            <person name="Williams K.H."/>
            <person name="Hubbard S.S."/>
            <person name="Banfield J.F."/>
        </authorList>
    </citation>
    <scope>NUCLEOTIDE SEQUENCE [LARGE SCALE GENOMIC DNA]</scope>
</reference>
<dbReference type="STRING" id="1797298.A2988_04700"/>
<evidence type="ECO:0000256" key="2">
    <source>
        <dbReference type="ARBA" id="ARBA00023235"/>
    </source>
</evidence>
<keyword evidence="1" id="KW-0479">Metal-binding</keyword>
<proteinExistence type="predicted"/>
<dbReference type="Proteomes" id="UP000176650">
    <property type="component" value="Unassembled WGS sequence"/>
</dbReference>
<dbReference type="GO" id="GO:0016857">
    <property type="term" value="F:racemase and epimerase activity, acting on carbohydrates and derivatives"/>
    <property type="evidence" value="ECO:0007669"/>
    <property type="project" value="InterPro"/>
</dbReference>
<dbReference type="InterPro" id="IPR011060">
    <property type="entry name" value="RibuloseP-bd_barrel"/>
</dbReference>
<dbReference type="EMBL" id="MEYS01000001">
    <property type="protein sequence ID" value="OGD34764.1"/>
    <property type="molecule type" value="Genomic_DNA"/>
</dbReference>
<name>A0A1F5BVY0_9BACT</name>
<dbReference type="Gene3D" id="3.20.20.70">
    <property type="entry name" value="Aldolase class I"/>
    <property type="match status" value="1"/>
</dbReference>
<evidence type="ECO:0000256" key="1">
    <source>
        <dbReference type="ARBA" id="ARBA00022723"/>
    </source>
</evidence>
<gene>
    <name evidence="3" type="ORF">A2988_04700</name>
</gene>
<protein>
    <recommendedName>
        <fullName evidence="5">Ribulose-phosphate 3-epimerase</fullName>
    </recommendedName>
</protein>
<dbReference type="GO" id="GO:0005975">
    <property type="term" value="P:carbohydrate metabolic process"/>
    <property type="evidence" value="ECO:0007669"/>
    <property type="project" value="InterPro"/>
</dbReference>
<dbReference type="PANTHER" id="PTHR11749">
    <property type="entry name" value="RIBULOSE-5-PHOSPHATE-3-EPIMERASE"/>
    <property type="match status" value="1"/>
</dbReference>
<organism evidence="3 4">
    <name type="scientific">Candidatus Azambacteria bacterium RIFCSPLOWO2_01_FULL_46_25</name>
    <dbReference type="NCBI Taxonomy" id="1797298"/>
    <lineage>
        <taxon>Bacteria</taxon>
        <taxon>Candidatus Azamiibacteriota</taxon>
    </lineage>
</organism>
<dbReference type="Pfam" id="PF00834">
    <property type="entry name" value="Ribul_P_3_epim"/>
    <property type="match status" value="1"/>
</dbReference>
<evidence type="ECO:0000313" key="3">
    <source>
        <dbReference type="EMBL" id="OGD34764.1"/>
    </source>
</evidence>
<evidence type="ECO:0008006" key="5">
    <source>
        <dbReference type="Google" id="ProtNLM"/>
    </source>
</evidence>
<dbReference type="GO" id="GO:0046872">
    <property type="term" value="F:metal ion binding"/>
    <property type="evidence" value="ECO:0007669"/>
    <property type="project" value="UniProtKB-KW"/>
</dbReference>
<accession>A0A1F5BVY0</accession>
<keyword evidence="2" id="KW-0413">Isomerase</keyword>
<dbReference type="InterPro" id="IPR013785">
    <property type="entry name" value="Aldolase_TIM"/>
</dbReference>
<evidence type="ECO:0000313" key="4">
    <source>
        <dbReference type="Proteomes" id="UP000176650"/>
    </source>
</evidence>
<sequence length="227" mass="24817">MIIPAIIAKDFKELKEKLSLVEGLVSWAHIDVMDGVFVAPVTWRAPEELNMVQTSLNLEAHLMIANPEDTIDAWLDSPVKRILLHYESTAPETLKALIEKTNKTGKEAGIVLKLATRLSVLDDFLLPTHYPLPLIQLMSIAKIGYHGHPFVRGTLGRIRVLREKYPHAIIEADGGVTLENAPSLCIAGADRLVAGSAIFKSGDIKATIKKFNAALTHDPSTSSGQVK</sequence>
<dbReference type="InterPro" id="IPR000056">
    <property type="entry name" value="Ribul_P_3_epim-like"/>
</dbReference>
<comment type="caution">
    <text evidence="3">The sequence shown here is derived from an EMBL/GenBank/DDBJ whole genome shotgun (WGS) entry which is preliminary data.</text>
</comment>
<dbReference type="AlphaFoldDB" id="A0A1F5BVY0"/>
<dbReference type="SUPFAM" id="SSF51366">
    <property type="entry name" value="Ribulose-phoshate binding barrel"/>
    <property type="match status" value="1"/>
</dbReference>